<dbReference type="EMBL" id="VSSQ01000007">
    <property type="protein sequence ID" value="MPL58480.1"/>
    <property type="molecule type" value="Genomic_DNA"/>
</dbReference>
<proteinExistence type="predicted"/>
<sequence length="326" mass="37350">MGFIRILKDDLVCYRIVQNGCPSSEYGSQLAEAIAGLYRPLAARLSFSRRGIRFERKDYISWEIELKNGQVHCYLICPERLARFLALKIHHVWGNATIEQVRMPAVFDYDKAAGCELRYKRQDIFSLNTDDETGTVEMARKIAQGLTGQDRAVVQVIFEPINQIHWKGRACSTYSKFLRGRMTMPSHIEKGLLGRCFSGSLFAEMIRLVFKASGCQSISEHNEPTAESRLLLLRKAADPRKPEGLVVRTFIRIAVQSPDQAKVGRTINAIVVAYKQLNRDNELSRSDESSYKRKFIKDINLRRPPYFRMNGNMMSLKECTKLMDLN</sequence>
<dbReference type="AlphaFoldDB" id="A0A644SUW0"/>
<organism evidence="1">
    <name type="scientific">bioreactor metagenome</name>
    <dbReference type="NCBI Taxonomy" id="1076179"/>
    <lineage>
        <taxon>unclassified sequences</taxon>
        <taxon>metagenomes</taxon>
        <taxon>ecological metagenomes</taxon>
    </lineage>
</organism>
<evidence type="ECO:0000313" key="1">
    <source>
        <dbReference type="EMBL" id="MPL58480.1"/>
    </source>
</evidence>
<comment type="caution">
    <text evidence="1">The sequence shown here is derived from an EMBL/GenBank/DDBJ whole genome shotgun (WGS) entry which is preliminary data.</text>
</comment>
<protein>
    <submittedName>
        <fullName evidence="1">Uncharacterized protein</fullName>
    </submittedName>
</protein>
<accession>A0A644SUW0</accession>
<gene>
    <name evidence="1" type="ORF">SDC9_04013</name>
</gene>
<name>A0A644SUW0_9ZZZZ</name>
<reference evidence="1" key="1">
    <citation type="submission" date="2019-08" db="EMBL/GenBank/DDBJ databases">
        <authorList>
            <person name="Kucharzyk K."/>
            <person name="Murdoch R.W."/>
            <person name="Higgins S."/>
            <person name="Loffler F."/>
        </authorList>
    </citation>
    <scope>NUCLEOTIDE SEQUENCE</scope>
</reference>